<feature type="transmembrane region" description="Helical" evidence="6">
    <location>
        <begin position="599"/>
        <end position="621"/>
    </location>
</feature>
<evidence type="ECO:0000256" key="4">
    <source>
        <dbReference type="ARBA" id="ARBA00022989"/>
    </source>
</evidence>
<feature type="domain" description="Copper resistance protein D" evidence="7">
    <location>
        <begin position="229"/>
        <end position="326"/>
    </location>
</feature>
<feature type="transmembrane region" description="Helical" evidence="6">
    <location>
        <begin position="239"/>
        <end position="256"/>
    </location>
</feature>
<feature type="transmembrane region" description="Helical" evidence="6">
    <location>
        <begin position="400"/>
        <end position="421"/>
    </location>
</feature>
<evidence type="ECO:0000256" key="3">
    <source>
        <dbReference type="ARBA" id="ARBA00022692"/>
    </source>
</evidence>
<reference evidence="8" key="1">
    <citation type="submission" date="2020-03" db="EMBL/GenBank/DDBJ databases">
        <title>Draft sequencing of Calidifontibacter sp. DB0510.</title>
        <authorList>
            <person name="Kim D.-U."/>
        </authorList>
    </citation>
    <scope>NUCLEOTIDE SEQUENCE</scope>
    <source>
        <strain evidence="8">DB0510</strain>
    </source>
</reference>
<evidence type="ECO:0000256" key="1">
    <source>
        <dbReference type="ARBA" id="ARBA00004651"/>
    </source>
</evidence>
<feature type="transmembrane region" description="Helical" evidence="6">
    <location>
        <begin position="551"/>
        <end position="579"/>
    </location>
</feature>
<evidence type="ECO:0000259" key="7">
    <source>
        <dbReference type="Pfam" id="PF05425"/>
    </source>
</evidence>
<keyword evidence="5 6" id="KW-0472">Membrane</keyword>
<dbReference type="AlphaFoldDB" id="A0A967E9S6"/>
<dbReference type="Pfam" id="PF09678">
    <property type="entry name" value="Caa3_CtaG"/>
    <property type="match status" value="1"/>
</dbReference>
<dbReference type="InterPro" id="IPR032694">
    <property type="entry name" value="CopC/D"/>
</dbReference>
<feature type="transmembrane region" description="Helical" evidence="6">
    <location>
        <begin position="165"/>
        <end position="186"/>
    </location>
</feature>
<dbReference type="InterPro" id="IPR019108">
    <property type="entry name" value="Caa3_assmbl_CtaG-rel"/>
</dbReference>
<sequence>MSLPSSRLPSSRAIAGAALAIGVVVCLVTLAANGAAAALLLADPGPIVRWGQPLVRTVHDLAAALTIGALLVGGFLVPEAARTDRRARCARLARWAALIWGVAGLVGGLFAYALVAGQPLGSSGFWSGWWDGTWQLEVLRAPAITSLAALALAAWLAVRPDRGGMAWAFFGGLLALYPLALTGHAAGSTDHETAVDSLLLHLGAVTVWAGGLAAIMLLWRHLGKGAAITVQRFSKVATWCYPIVGLSGLLQATLRLDDWAALGSAYGVVLLLKVVAFVVLGAIAWEHRRRFVARLAESEPKRAAFARLAFVEVLVMAVAIGLATALARSAPDEAPPITGADPAFDLTGYPTPAPITPERYAFGWQPQWLMTTLAVVAVGVYLGWVLRLRRRGDHWPVIRTISWVVGWVIFAWMVSGGPAIYGRVMFSAHMGQHMVISMLVPIFLVRGGVVTLMTRAVPKRTDHTLGPREIVLGLVHSRPMAVLSNPVISAVIVLGTLIAFYYTPWFEFSLRTHTGHLSMIVHFLLSGYLYAGSLVGIDPGPAKWAPPVRMLVLLVTIAFHAFFGVAMMTGTALLGGEFFTLVQLPWVPDPLVDQQRAGTVAWGAGELPTLMLAMLLAAEWYRRDQADARRSARQADRDDDAELRAYNDYLASRRQP</sequence>
<keyword evidence="2" id="KW-1003">Cell membrane</keyword>
<feature type="transmembrane region" description="Helical" evidence="6">
    <location>
        <begin position="305"/>
        <end position="327"/>
    </location>
</feature>
<feature type="transmembrane region" description="Helical" evidence="6">
    <location>
        <begin position="138"/>
        <end position="158"/>
    </location>
</feature>
<dbReference type="GO" id="GO:0005886">
    <property type="term" value="C:plasma membrane"/>
    <property type="evidence" value="ECO:0007669"/>
    <property type="project" value="UniProtKB-SubCell"/>
</dbReference>
<dbReference type="RefSeq" id="WP_166197375.1">
    <property type="nucleotide sequence ID" value="NZ_JAAOIV010000010.1"/>
</dbReference>
<comment type="caution">
    <text evidence="8">The sequence shown here is derived from an EMBL/GenBank/DDBJ whole genome shotgun (WGS) entry which is preliminary data.</text>
</comment>
<feature type="transmembrane region" description="Helical" evidence="6">
    <location>
        <begin position="198"/>
        <end position="219"/>
    </location>
</feature>
<feature type="transmembrane region" description="Helical" evidence="6">
    <location>
        <begin position="482"/>
        <end position="502"/>
    </location>
</feature>
<organism evidence="8 9">
    <name type="scientific">Metallococcus carri</name>
    <dbReference type="NCBI Taxonomy" id="1656884"/>
    <lineage>
        <taxon>Bacteria</taxon>
        <taxon>Bacillati</taxon>
        <taxon>Actinomycetota</taxon>
        <taxon>Actinomycetes</taxon>
        <taxon>Micrococcales</taxon>
        <taxon>Dermacoccaceae</taxon>
        <taxon>Metallococcus</taxon>
    </lineage>
</organism>
<evidence type="ECO:0000256" key="6">
    <source>
        <dbReference type="SAM" id="Phobius"/>
    </source>
</evidence>
<evidence type="ECO:0000313" key="9">
    <source>
        <dbReference type="Proteomes" id="UP000744769"/>
    </source>
</evidence>
<accession>A0A967E9S6</accession>
<feature type="transmembrane region" description="Helical" evidence="6">
    <location>
        <begin position="433"/>
        <end position="453"/>
    </location>
</feature>
<name>A0A967E9S6_9MICO</name>
<evidence type="ECO:0000256" key="5">
    <source>
        <dbReference type="ARBA" id="ARBA00023136"/>
    </source>
</evidence>
<gene>
    <name evidence="8" type="ORF">G9U51_13025</name>
</gene>
<feature type="transmembrane region" description="Helical" evidence="6">
    <location>
        <begin position="92"/>
        <end position="118"/>
    </location>
</feature>
<dbReference type="PANTHER" id="PTHR34820">
    <property type="entry name" value="INNER MEMBRANE PROTEIN YEBZ"/>
    <property type="match status" value="1"/>
</dbReference>
<feature type="transmembrane region" description="Helical" evidence="6">
    <location>
        <begin position="262"/>
        <end position="285"/>
    </location>
</feature>
<feature type="transmembrane region" description="Helical" evidence="6">
    <location>
        <begin position="368"/>
        <end position="388"/>
    </location>
</feature>
<keyword evidence="3 6" id="KW-0812">Transmembrane</keyword>
<comment type="subcellular location">
    <subcellularLocation>
        <location evidence="1">Cell membrane</location>
        <topology evidence="1">Multi-pass membrane protein</topology>
    </subcellularLocation>
</comment>
<evidence type="ECO:0000256" key="2">
    <source>
        <dbReference type="ARBA" id="ARBA00022475"/>
    </source>
</evidence>
<feature type="transmembrane region" description="Helical" evidence="6">
    <location>
        <begin position="514"/>
        <end position="531"/>
    </location>
</feature>
<protein>
    <submittedName>
        <fullName evidence="8">Bifunctional copper resistance protein CopD/cytochrome c oxidase assembly protein</fullName>
    </submittedName>
</protein>
<dbReference type="GO" id="GO:0006825">
    <property type="term" value="P:copper ion transport"/>
    <property type="evidence" value="ECO:0007669"/>
    <property type="project" value="InterPro"/>
</dbReference>
<dbReference type="Pfam" id="PF05425">
    <property type="entry name" value="CopD"/>
    <property type="match status" value="1"/>
</dbReference>
<evidence type="ECO:0000313" key="8">
    <source>
        <dbReference type="EMBL" id="NHN56702.1"/>
    </source>
</evidence>
<feature type="transmembrane region" description="Helical" evidence="6">
    <location>
        <begin position="61"/>
        <end position="80"/>
    </location>
</feature>
<keyword evidence="9" id="KW-1185">Reference proteome</keyword>
<dbReference type="EMBL" id="JAAOIV010000010">
    <property type="protein sequence ID" value="NHN56702.1"/>
    <property type="molecule type" value="Genomic_DNA"/>
</dbReference>
<dbReference type="PANTHER" id="PTHR34820:SF4">
    <property type="entry name" value="INNER MEMBRANE PROTEIN YEBZ"/>
    <property type="match status" value="1"/>
</dbReference>
<dbReference type="Proteomes" id="UP000744769">
    <property type="component" value="Unassembled WGS sequence"/>
</dbReference>
<proteinExistence type="predicted"/>
<keyword evidence="4 6" id="KW-1133">Transmembrane helix</keyword>
<dbReference type="InterPro" id="IPR008457">
    <property type="entry name" value="Cu-R_CopD_dom"/>
</dbReference>